<name>A0A369K4G5_HYPMA</name>
<comment type="caution">
    <text evidence="2">The sequence shown here is derived from an EMBL/GenBank/DDBJ whole genome shotgun (WGS) entry which is preliminary data.</text>
</comment>
<evidence type="ECO:0000313" key="2">
    <source>
        <dbReference type="EMBL" id="RDB29521.1"/>
    </source>
</evidence>
<feature type="region of interest" description="Disordered" evidence="1">
    <location>
        <begin position="1"/>
        <end position="37"/>
    </location>
</feature>
<sequence>MEAADHKIAHRGPSEPSASTIDAEKEAQQEKDDEKRFDLRDYLYPACRNETQGRVEQHVGVVCEDLQVVVMGGLDHKRCVKVDHIASRRKRARSDE</sequence>
<reference evidence="2" key="1">
    <citation type="submission" date="2018-04" db="EMBL/GenBank/DDBJ databases">
        <title>Whole genome sequencing of Hypsizygus marmoreus.</title>
        <authorList>
            <person name="Choi I.-G."/>
            <person name="Min B."/>
            <person name="Kim J.-G."/>
            <person name="Kim S."/>
            <person name="Oh Y.-L."/>
            <person name="Kong W.-S."/>
            <person name="Park H."/>
            <person name="Jeong J."/>
            <person name="Song E.-S."/>
        </authorList>
    </citation>
    <scope>NUCLEOTIDE SEQUENCE [LARGE SCALE GENOMIC DNA]</scope>
    <source>
        <strain evidence="2">51987-8</strain>
    </source>
</reference>
<protein>
    <submittedName>
        <fullName evidence="2">Uncharacterized protein</fullName>
    </submittedName>
</protein>
<organism evidence="2 3">
    <name type="scientific">Hypsizygus marmoreus</name>
    <name type="common">White beech mushroom</name>
    <name type="synonym">Agaricus marmoreus</name>
    <dbReference type="NCBI Taxonomy" id="39966"/>
    <lineage>
        <taxon>Eukaryota</taxon>
        <taxon>Fungi</taxon>
        <taxon>Dikarya</taxon>
        <taxon>Basidiomycota</taxon>
        <taxon>Agaricomycotina</taxon>
        <taxon>Agaricomycetes</taxon>
        <taxon>Agaricomycetidae</taxon>
        <taxon>Agaricales</taxon>
        <taxon>Tricholomatineae</taxon>
        <taxon>Lyophyllaceae</taxon>
        <taxon>Hypsizygus</taxon>
    </lineage>
</organism>
<evidence type="ECO:0000256" key="1">
    <source>
        <dbReference type="SAM" id="MobiDB-lite"/>
    </source>
</evidence>
<proteinExistence type="predicted"/>
<evidence type="ECO:0000313" key="3">
    <source>
        <dbReference type="Proteomes" id="UP000076154"/>
    </source>
</evidence>
<dbReference type="InParanoid" id="A0A369K4G5"/>
<dbReference type="EMBL" id="LUEZ02000010">
    <property type="protein sequence ID" value="RDB29521.1"/>
    <property type="molecule type" value="Genomic_DNA"/>
</dbReference>
<keyword evidence="3" id="KW-1185">Reference proteome</keyword>
<gene>
    <name evidence="2" type="ORF">Hypma_015916</name>
</gene>
<accession>A0A369K4G5</accession>
<dbReference type="Proteomes" id="UP000076154">
    <property type="component" value="Unassembled WGS sequence"/>
</dbReference>
<feature type="compositionally biased region" description="Basic and acidic residues" evidence="1">
    <location>
        <begin position="22"/>
        <end position="37"/>
    </location>
</feature>
<dbReference type="AlphaFoldDB" id="A0A369K4G5"/>